<proteinExistence type="inferred from homology"/>
<dbReference type="CDD" id="cd16896">
    <property type="entry name" value="LT_Slt70-like"/>
    <property type="match status" value="1"/>
</dbReference>
<dbReference type="InterPro" id="IPR000189">
    <property type="entry name" value="Transglyc_AS"/>
</dbReference>
<dbReference type="GO" id="GO:0008933">
    <property type="term" value="F:peptidoglycan lytic transglycosylase activity"/>
    <property type="evidence" value="ECO:0007669"/>
    <property type="project" value="InterPro"/>
</dbReference>
<dbReference type="AlphaFoldDB" id="A0A133N350"/>
<dbReference type="Pfam" id="PF01464">
    <property type="entry name" value="SLT"/>
    <property type="match status" value="1"/>
</dbReference>
<dbReference type="Proteomes" id="UP000215361">
    <property type="component" value="Unassembled WGS sequence"/>
</dbReference>
<dbReference type="InterPro" id="IPR023346">
    <property type="entry name" value="Lysozyme-like_dom_sf"/>
</dbReference>
<dbReference type="Gene3D" id="1.10.530.10">
    <property type="match status" value="1"/>
</dbReference>
<accession>A0A133N350</accession>
<dbReference type="InterPro" id="IPR008258">
    <property type="entry name" value="Transglycosylase_SLT_dom_1"/>
</dbReference>
<sequence length="213" mass="24491">MKFIKRFLITIISIIVIVFLVGFGVSAYSTVTRPVKYVDLVNTYSKEYNVDPLLVMSVIKVESNFDPSVKSKAGALGLMQLMPDTAESINNMRNTHFTVDDLKKPDKNIEMGTAYLSYLLHHFKNHDLAIAAYNGGIGNVKEWLSNESFSKDGQTLDDIPSSETKYYVVKVENQYNIYKIFYEDTKLEENMHKSFKVWAKNYIKLIKNIINKY</sequence>
<dbReference type="GO" id="GO:0016020">
    <property type="term" value="C:membrane"/>
    <property type="evidence" value="ECO:0007669"/>
    <property type="project" value="InterPro"/>
</dbReference>
<dbReference type="EMBL" id="NDYI01000005">
    <property type="protein sequence ID" value="OXZ39402.1"/>
    <property type="molecule type" value="Genomic_DNA"/>
</dbReference>
<evidence type="ECO:0000313" key="3">
    <source>
        <dbReference type="Proteomes" id="UP000215361"/>
    </source>
</evidence>
<dbReference type="PANTHER" id="PTHR37423">
    <property type="entry name" value="SOLUBLE LYTIC MUREIN TRANSGLYCOSYLASE-RELATED"/>
    <property type="match status" value="1"/>
</dbReference>
<gene>
    <name evidence="2" type="ORF">B9N56_01425</name>
</gene>
<dbReference type="SUPFAM" id="SSF53955">
    <property type="entry name" value="Lysozyme-like"/>
    <property type="match status" value="1"/>
</dbReference>
<organism evidence="2 3">
    <name type="scientific">Finegoldia magna</name>
    <name type="common">Peptostreptococcus magnus</name>
    <dbReference type="NCBI Taxonomy" id="1260"/>
    <lineage>
        <taxon>Bacteria</taxon>
        <taxon>Bacillati</taxon>
        <taxon>Bacillota</taxon>
        <taxon>Tissierellia</taxon>
        <taxon>Tissierellales</taxon>
        <taxon>Peptoniphilaceae</taxon>
        <taxon>Finegoldia</taxon>
    </lineage>
</organism>
<dbReference type="PANTHER" id="PTHR37423:SF2">
    <property type="entry name" value="MEMBRANE-BOUND LYTIC MUREIN TRANSGLYCOSYLASE C"/>
    <property type="match status" value="1"/>
</dbReference>
<reference evidence="3" key="1">
    <citation type="submission" date="2017-04" db="EMBL/GenBank/DDBJ databases">
        <title>Finegoldia magna isolated from orthopedic joint implant-associated infections.</title>
        <authorList>
            <person name="Bjorklund S."/>
            <person name="Bruggemann H."/>
            <person name="Jensen A."/>
            <person name="Hellmark B."/>
            <person name="Soderquist B."/>
        </authorList>
    </citation>
    <scope>NUCLEOTIDE SEQUENCE [LARGE SCALE GENOMIC DNA]</scope>
    <source>
        <strain evidence="3">08T492</strain>
    </source>
</reference>
<dbReference type="PROSITE" id="PS00922">
    <property type="entry name" value="TRANSGLYCOSYLASE"/>
    <property type="match status" value="1"/>
</dbReference>
<protein>
    <submittedName>
        <fullName evidence="2">Murein transglycosylase</fullName>
    </submittedName>
</protein>
<comment type="similarity">
    <text evidence="1">Belongs to the transglycosylase Slt family.</text>
</comment>
<comment type="caution">
    <text evidence="2">The sequence shown here is derived from an EMBL/GenBank/DDBJ whole genome shotgun (WGS) entry which is preliminary data.</text>
</comment>
<name>A0A133N350_FINMA</name>
<evidence type="ECO:0000313" key="2">
    <source>
        <dbReference type="EMBL" id="OXZ39402.1"/>
    </source>
</evidence>
<evidence type="ECO:0000256" key="1">
    <source>
        <dbReference type="ARBA" id="ARBA00007734"/>
    </source>
</evidence>
<dbReference type="RefSeq" id="WP_002838821.1">
    <property type="nucleotide sequence ID" value="NZ_CAMPWK010000015.1"/>
</dbReference>
<dbReference type="GO" id="GO:0000270">
    <property type="term" value="P:peptidoglycan metabolic process"/>
    <property type="evidence" value="ECO:0007669"/>
    <property type="project" value="InterPro"/>
</dbReference>